<dbReference type="Pfam" id="PF00686">
    <property type="entry name" value="CBM_20"/>
    <property type="match status" value="2"/>
</dbReference>
<dbReference type="EC" id="2.4.1.25" evidence="4"/>
<dbReference type="GO" id="GO:2001070">
    <property type="term" value="F:starch binding"/>
    <property type="evidence" value="ECO:0007669"/>
    <property type="project" value="InterPro"/>
</dbReference>
<dbReference type="AlphaFoldDB" id="A0A315Z5N0"/>
<dbReference type="Gene3D" id="2.60.40.10">
    <property type="entry name" value="Immunoglobulins"/>
    <property type="match status" value="2"/>
</dbReference>
<accession>A0A315Z5N0</accession>
<evidence type="ECO:0000256" key="3">
    <source>
        <dbReference type="ARBA" id="ARBA00005684"/>
    </source>
</evidence>
<name>A0A315Z5N0_SEDFL</name>
<evidence type="ECO:0000256" key="6">
    <source>
        <dbReference type="ARBA" id="ARBA00022490"/>
    </source>
</evidence>
<comment type="caution">
    <text evidence="13">The sequence shown here is derived from an EMBL/GenBank/DDBJ whole genome shotgun (WGS) entry which is preliminary data.</text>
</comment>
<keyword evidence="9" id="KW-0119">Carbohydrate metabolism</keyword>
<keyword evidence="8 13" id="KW-0808">Transferase</keyword>
<dbReference type="GO" id="GO:0004134">
    <property type="term" value="F:4-alpha-glucanotransferase activity"/>
    <property type="evidence" value="ECO:0007669"/>
    <property type="project" value="UniProtKB-EC"/>
</dbReference>
<dbReference type="Gene3D" id="3.20.20.80">
    <property type="entry name" value="Glycosidases"/>
    <property type="match status" value="2"/>
</dbReference>
<evidence type="ECO:0000313" key="13">
    <source>
        <dbReference type="EMBL" id="PWJ39157.1"/>
    </source>
</evidence>
<dbReference type="SMART" id="SM01065">
    <property type="entry name" value="CBM_2"/>
    <property type="match status" value="2"/>
</dbReference>
<gene>
    <name evidence="13" type="ORF">BC781_10658</name>
</gene>
<dbReference type="SUPFAM" id="SSF51445">
    <property type="entry name" value="(Trans)glycosidases"/>
    <property type="match status" value="1"/>
</dbReference>
<proteinExistence type="inferred from homology"/>
<dbReference type="RefSeq" id="WP_109620938.1">
    <property type="nucleotide sequence ID" value="NZ_QGDO01000006.1"/>
</dbReference>
<dbReference type="PANTHER" id="PTHR32518">
    <property type="match status" value="1"/>
</dbReference>
<dbReference type="InterPro" id="IPR013784">
    <property type="entry name" value="Carb-bd-like_fold"/>
</dbReference>
<evidence type="ECO:0000256" key="11">
    <source>
        <dbReference type="ARBA" id="ARBA00031501"/>
    </source>
</evidence>
<dbReference type="InterPro" id="IPR017853">
    <property type="entry name" value="GH"/>
</dbReference>
<comment type="subcellular location">
    <subcellularLocation>
        <location evidence="2">Cytoplasm</location>
    </subcellularLocation>
</comment>
<dbReference type="Pfam" id="PF02446">
    <property type="entry name" value="Glyco_hydro_77"/>
    <property type="match status" value="1"/>
</dbReference>
<keyword evidence="14" id="KW-1185">Reference proteome</keyword>
<dbReference type="InterPro" id="IPR002044">
    <property type="entry name" value="CBM20"/>
</dbReference>
<evidence type="ECO:0000256" key="4">
    <source>
        <dbReference type="ARBA" id="ARBA00012560"/>
    </source>
</evidence>
<evidence type="ECO:0000256" key="1">
    <source>
        <dbReference type="ARBA" id="ARBA00000439"/>
    </source>
</evidence>
<dbReference type="Proteomes" id="UP000245535">
    <property type="component" value="Unassembled WGS sequence"/>
</dbReference>
<organism evidence="13 14">
    <name type="scientific">Sediminitomix flava</name>
    <dbReference type="NCBI Taxonomy" id="379075"/>
    <lineage>
        <taxon>Bacteria</taxon>
        <taxon>Pseudomonadati</taxon>
        <taxon>Bacteroidota</taxon>
        <taxon>Cytophagia</taxon>
        <taxon>Cytophagales</taxon>
        <taxon>Flammeovirgaceae</taxon>
        <taxon>Sediminitomix</taxon>
    </lineage>
</organism>
<keyword evidence="6" id="KW-0963">Cytoplasm</keyword>
<evidence type="ECO:0000256" key="2">
    <source>
        <dbReference type="ARBA" id="ARBA00004496"/>
    </source>
</evidence>
<dbReference type="EMBL" id="QGDO01000006">
    <property type="protein sequence ID" value="PWJ39157.1"/>
    <property type="molecule type" value="Genomic_DNA"/>
</dbReference>
<reference evidence="13 14" key="1">
    <citation type="submission" date="2018-03" db="EMBL/GenBank/DDBJ databases">
        <title>Genomic Encyclopedia of Archaeal and Bacterial Type Strains, Phase II (KMG-II): from individual species to whole genera.</title>
        <authorList>
            <person name="Goeker M."/>
        </authorList>
    </citation>
    <scope>NUCLEOTIDE SEQUENCE [LARGE SCALE GENOMIC DNA]</scope>
    <source>
        <strain evidence="13 14">DSM 28229</strain>
    </source>
</reference>
<dbReference type="PROSITE" id="PS51166">
    <property type="entry name" value="CBM20"/>
    <property type="match status" value="2"/>
</dbReference>
<dbReference type="CDD" id="cd05467">
    <property type="entry name" value="CBM20"/>
    <property type="match status" value="1"/>
</dbReference>
<comment type="similarity">
    <text evidence="3">Belongs to the disproportionating enzyme family.</text>
</comment>
<dbReference type="InterPro" id="IPR003385">
    <property type="entry name" value="Glyco_hydro_77"/>
</dbReference>
<dbReference type="InterPro" id="IPR013783">
    <property type="entry name" value="Ig-like_fold"/>
</dbReference>
<dbReference type="PANTHER" id="PTHR32518:SF3">
    <property type="entry name" value="4-ALPHA-GLUCANOTRANSFERASE"/>
    <property type="match status" value="1"/>
</dbReference>
<evidence type="ECO:0000313" key="14">
    <source>
        <dbReference type="Proteomes" id="UP000245535"/>
    </source>
</evidence>
<dbReference type="GO" id="GO:0005975">
    <property type="term" value="P:carbohydrate metabolic process"/>
    <property type="evidence" value="ECO:0007669"/>
    <property type="project" value="InterPro"/>
</dbReference>
<feature type="domain" description="CBM20" evidence="12">
    <location>
        <begin position="1"/>
        <end position="100"/>
    </location>
</feature>
<evidence type="ECO:0000256" key="7">
    <source>
        <dbReference type="ARBA" id="ARBA00022676"/>
    </source>
</evidence>
<comment type="catalytic activity">
    <reaction evidence="1">
        <text>Transfers a segment of a (1-&gt;4)-alpha-D-glucan to a new position in an acceptor, which may be glucose or a (1-&gt;4)-alpha-D-glucan.</text>
        <dbReference type="EC" id="2.4.1.25"/>
    </reaction>
</comment>
<protein>
    <recommendedName>
        <fullName evidence="5">4-alpha-glucanotransferase</fullName>
        <ecNumber evidence="4">2.4.1.25</ecNumber>
    </recommendedName>
    <alternativeName>
        <fullName evidence="10">Amylomaltase</fullName>
    </alternativeName>
    <alternativeName>
        <fullName evidence="11">Disproportionating enzyme</fullName>
    </alternativeName>
</protein>
<dbReference type="OrthoDB" id="9811841at2"/>
<evidence type="ECO:0000259" key="12">
    <source>
        <dbReference type="PROSITE" id="PS51166"/>
    </source>
</evidence>
<feature type="domain" description="CBM20" evidence="12">
    <location>
        <begin position="129"/>
        <end position="247"/>
    </location>
</feature>
<dbReference type="GO" id="GO:0005737">
    <property type="term" value="C:cytoplasm"/>
    <property type="evidence" value="ECO:0007669"/>
    <property type="project" value="UniProtKB-SubCell"/>
</dbReference>
<evidence type="ECO:0000256" key="5">
    <source>
        <dbReference type="ARBA" id="ARBA00020295"/>
    </source>
</evidence>
<dbReference type="SUPFAM" id="SSF49452">
    <property type="entry name" value="Starch-binding domain-like"/>
    <property type="match status" value="2"/>
</dbReference>
<evidence type="ECO:0000256" key="9">
    <source>
        <dbReference type="ARBA" id="ARBA00023277"/>
    </source>
</evidence>
<evidence type="ECO:0000256" key="10">
    <source>
        <dbReference type="ARBA" id="ARBA00031423"/>
    </source>
</evidence>
<keyword evidence="7" id="KW-0328">Glycosyltransferase</keyword>
<evidence type="ECO:0000256" key="8">
    <source>
        <dbReference type="ARBA" id="ARBA00022679"/>
    </source>
</evidence>
<sequence>MKLRFKVNYYTQWGQRLYIVGSVPSLGKSDYTKAIPMNSFPNGNWELDVEFKGRSSKLEYRYFVKDENTGAIIKEEHGDDRILKVDKQFDLIEINDAWRSKDVYTSSSFTKAVFGGKRTSAKAKAIKVSSKQKELVHRFEILVPRIGDNYEVHMVGNIPSLGEWDNSKAIKLVADEDGVRWSTTVNLQVSHEHVRYKFFLVDSKTGEVVNYEAGDNRYLYVTAAGDEHILQIISEGIFRYDANAWKGTGVAVPVFSLRTHEGMGVGEFNDIKLLVDWAKRVGMKMVQILPVNDTIASHSWIDSYPYAAISVYALHPIYINLEKVGSLKTKKKMDELEKKRRELNALPEIDYEAVLNTKMTYLEALWKEKKTAFYKATKVKAFIKEHEHWLKPYAAFSYLREKFGTPDFNTWKGYQKYSAKKIDALFTDKASKDAVHFYIFLQYHLHLQLLEAAEYARENHVVLKGDIPIGIYRNSTDAWFEPELFNMDGQAGAPPDDFAVNGQNWGFPTYNWDEMKKDGYKWWVSRMTHLSQYFDAFRIDHILGFFRIWEIPLHSVQGLLGQFSPAVPLHIDEFRHKGMYFDYDRLCKPYIRGHFLGDLFHESTDMVRETYFDEYKFGEFQFKEEFDTQRKLEAHFNKMKPKSDGEKKHNDWLRDTLYHLHNEVILIEAKGHDDKQHFVPRVSLDRTRSFQELSKNEQNIIRELYLDYFYHRQEGLWREQALEKLPAITNATNMLICGEDLGMVPDCVPGVMDELDILSLEIQRMPKDPKIEFGHPADYPYMSVGSTSTHDMATVRGWWEESGDATQRFYNQWMGHWGEAPFYCEAWAAEEILNMHLYSPSMWAVFPIQDIMAIDAELRRNDAKAEQINVPAIKHHYWRYRFHMYLEDLLKEDAFNNKVETLIKRSGRNTPF</sequence>